<feature type="domain" description="Radical SAM core" evidence="5">
    <location>
        <begin position="93"/>
        <end position="305"/>
    </location>
</feature>
<dbReference type="InterPro" id="IPR007197">
    <property type="entry name" value="rSAM"/>
</dbReference>
<dbReference type="PANTHER" id="PTHR43726">
    <property type="entry name" value="3-METHYLORNITHINE SYNTHASE"/>
    <property type="match status" value="1"/>
</dbReference>
<dbReference type="InterPro" id="IPR013785">
    <property type="entry name" value="Aldolase_TIM"/>
</dbReference>
<evidence type="ECO:0000259" key="5">
    <source>
        <dbReference type="PROSITE" id="PS51918"/>
    </source>
</evidence>
<dbReference type="STRING" id="1434123.MSVAZ_0308"/>
<proteinExistence type="predicted"/>
<keyword evidence="7" id="KW-1185">Reference proteome</keyword>
<dbReference type="PATRIC" id="fig|1434123.4.peg.314"/>
<dbReference type="AlphaFoldDB" id="A0A0E3Q0F3"/>
<organism evidence="6 7">
    <name type="scientific">Methanosarcina vacuolata Z-761</name>
    <dbReference type="NCBI Taxonomy" id="1434123"/>
    <lineage>
        <taxon>Archaea</taxon>
        <taxon>Methanobacteriati</taxon>
        <taxon>Methanobacteriota</taxon>
        <taxon>Stenosarchaea group</taxon>
        <taxon>Methanomicrobia</taxon>
        <taxon>Methanosarcinales</taxon>
        <taxon>Methanosarcinaceae</taxon>
        <taxon>Methanosarcina</taxon>
    </lineage>
</organism>
<evidence type="ECO:0000313" key="7">
    <source>
        <dbReference type="Proteomes" id="UP000033096"/>
    </source>
</evidence>
<dbReference type="GO" id="GO:0046872">
    <property type="term" value="F:metal ion binding"/>
    <property type="evidence" value="ECO:0007669"/>
    <property type="project" value="UniProtKB-KW"/>
</dbReference>
<dbReference type="Proteomes" id="UP000033096">
    <property type="component" value="Chromosome"/>
</dbReference>
<evidence type="ECO:0000256" key="1">
    <source>
        <dbReference type="ARBA" id="ARBA00022691"/>
    </source>
</evidence>
<dbReference type="SUPFAM" id="SSF102114">
    <property type="entry name" value="Radical SAM enzymes"/>
    <property type="match status" value="1"/>
</dbReference>
<protein>
    <submittedName>
        <fullName evidence="6">Biotin synthase-related enzyme</fullName>
    </submittedName>
</protein>
<dbReference type="SMART" id="SM00729">
    <property type="entry name" value="Elp3"/>
    <property type="match status" value="1"/>
</dbReference>
<dbReference type="HOGENOM" id="CLU_838411_0_0_2"/>
<keyword evidence="1" id="KW-0949">S-adenosyl-L-methionine</keyword>
<accession>A0A0E3Q0F3</accession>
<reference evidence="6 7" key="1">
    <citation type="submission" date="2014-07" db="EMBL/GenBank/DDBJ databases">
        <title>Methanogenic archaea and the global carbon cycle.</title>
        <authorList>
            <person name="Henriksen J.R."/>
            <person name="Luke J."/>
            <person name="Reinhart S."/>
            <person name="Benedict M.N."/>
            <person name="Youngblut N.D."/>
            <person name="Metcalf M.E."/>
            <person name="Whitaker R.J."/>
            <person name="Metcalf W.W."/>
        </authorList>
    </citation>
    <scope>NUCLEOTIDE SEQUENCE [LARGE SCALE GENOMIC DNA]</scope>
    <source>
        <strain evidence="6 7">Z-761</strain>
    </source>
</reference>
<dbReference type="Pfam" id="PF04055">
    <property type="entry name" value="Radical_SAM"/>
    <property type="match status" value="1"/>
</dbReference>
<evidence type="ECO:0000313" key="6">
    <source>
        <dbReference type="EMBL" id="AKB42577.1"/>
    </source>
</evidence>
<dbReference type="PROSITE" id="PS51918">
    <property type="entry name" value="RADICAL_SAM"/>
    <property type="match status" value="1"/>
</dbReference>
<evidence type="ECO:0000256" key="4">
    <source>
        <dbReference type="ARBA" id="ARBA00023014"/>
    </source>
</evidence>
<sequence length="331" mass="36170">MQSKLITPEIKAFLISIGSVSVDPSLIPRARGSTAGPGAGTSSVFFRSGNKRVRLSINKDSPLSILKVEGEGDVGVFYQGKELVRGKLEPAPAHCPDQAFITLCERCVFDCKYCPVPKLQGHVKSDEEVLNIIDEVLRAGNLKAISLTSGVETSIEGEVERVLKLLPALKKYNVPIGVSVYPTEGCSRKFYEAGASEVKYNVETMDQEIFKKVCGDLSLDYILDRLREAVDVFGKNRVFSNFIIGLGESDDSVRDGIETLAQMGVIPVLRPVNPHPLRAGDCFTERPSPERLLTLAKLEAEILKKYGLDPGLAKTMCLKCTGCDLVPFVDF</sequence>
<dbReference type="Gene3D" id="3.20.20.70">
    <property type="entry name" value="Aldolase class I"/>
    <property type="match status" value="1"/>
</dbReference>
<evidence type="ECO:0000256" key="3">
    <source>
        <dbReference type="ARBA" id="ARBA00023004"/>
    </source>
</evidence>
<dbReference type="CDD" id="cd01335">
    <property type="entry name" value="Radical_SAM"/>
    <property type="match status" value="1"/>
</dbReference>
<dbReference type="GeneID" id="24808667"/>
<name>A0A0E3Q0F3_9EURY</name>
<dbReference type="EMBL" id="CP009520">
    <property type="protein sequence ID" value="AKB42577.1"/>
    <property type="molecule type" value="Genomic_DNA"/>
</dbReference>
<gene>
    <name evidence="6" type="ORF">MSVAZ_0308</name>
</gene>
<dbReference type="InterPro" id="IPR034422">
    <property type="entry name" value="HydE/PylB-like"/>
</dbReference>
<dbReference type="KEGG" id="mvc:MSVAZ_0308"/>
<dbReference type="GO" id="GO:0016740">
    <property type="term" value="F:transferase activity"/>
    <property type="evidence" value="ECO:0007669"/>
    <property type="project" value="TreeGrafter"/>
</dbReference>
<dbReference type="RefSeq" id="WP_048117228.1">
    <property type="nucleotide sequence ID" value="NZ_CP009520.1"/>
</dbReference>
<keyword evidence="2" id="KW-0479">Metal-binding</keyword>
<dbReference type="InterPro" id="IPR006638">
    <property type="entry name" value="Elp3/MiaA/NifB-like_rSAM"/>
</dbReference>
<keyword evidence="4" id="KW-0411">Iron-sulfur</keyword>
<dbReference type="PANTHER" id="PTHR43726:SF1">
    <property type="entry name" value="BIOTIN SYNTHASE"/>
    <property type="match status" value="1"/>
</dbReference>
<evidence type="ECO:0000256" key="2">
    <source>
        <dbReference type="ARBA" id="ARBA00022723"/>
    </source>
</evidence>
<dbReference type="SFLD" id="SFLDS00029">
    <property type="entry name" value="Radical_SAM"/>
    <property type="match status" value="1"/>
</dbReference>
<dbReference type="GO" id="GO:0051536">
    <property type="term" value="F:iron-sulfur cluster binding"/>
    <property type="evidence" value="ECO:0007669"/>
    <property type="project" value="UniProtKB-KW"/>
</dbReference>
<keyword evidence="3" id="KW-0408">Iron</keyword>
<dbReference type="InterPro" id="IPR058240">
    <property type="entry name" value="rSAM_sf"/>
</dbReference>